<dbReference type="InterPro" id="IPR017451">
    <property type="entry name" value="F-box-assoc_interact_dom"/>
</dbReference>
<feature type="domain" description="F-box" evidence="2">
    <location>
        <begin position="41"/>
        <end position="87"/>
    </location>
</feature>
<dbReference type="Pfam" id="PF00646">
    <property type="entry name" value="F-box"/>
    <property type="match status" value="1"/>
</dbReference>
<dbReference type="Proteomes" id="UP001630127">
    <property type="component" value="Unassembled WGS sequence"/>
</dbReference>
<dbReference type="PANTHER" id="PTHR31672:SF13">
    <property type="entry name" value="F-BOX PROTEIN CPR30-LIKE"/>
    <property type="match status" value="1"/>
</dbReference>
<dbReference type="Gene3D" id="1.20.1280.50">
    <property type="match status" value="1"/>
</dbReference>
<feature type="region of interest" description="Disordered" evidence="1">
    <location>
        <begin position="1"/>
        <end position="27"/>
    </location>
</feature>
<dbReference type="CDD" id="cd22157">
    <property type="entry name" value="F-box_AtFBW1-like"/>
    <property type="match status" value="1"/>
</dbReference>
<keyword evidence="4" id="KW-1185">Reference proteome</keyword>
<dbReference type="Pfam" id="PF07734">
    <property type="entry name" value="FBA_1"/>
    <property type="match status" value="1"/>
</dbReference>
<feature type="compositionally biased region" description="Polar residues" evidence="1">
    <location>
        <begin position="8"/>
        <end position="25"/>
    </location>
</feature>
<dbReference type="InterPro" id="IPR006527">
    <property type="entry name" value="F-box-assoc_dom_typ1"/>
</dbReference>
<sequence length="409" mass="45935">MKKRATAAVNQNKSWPFTSPENSTMETREMATRSDFAPAAPPSAAVLPQELITQILLYLPAKSIGRFRCVSKPWNSLLSSSYFIKSHLSLHSIHSPPNLIIVSSSDDSLFTITFTPKSSSRMSREDGVSRKLKNCQGMWDSLLGSCNGLVLILDCKNCLFLMNPTTLELVKVPDFSLALDTSASFSIHGFGYDSSSDDYKIVKLSCYDKRRVVVNKGTFVDVYSLKMKTWRRIENSPCDHSYPHGMHSGVLLNGAIHWLATDTSVEGSPDIVAAFGLSDEKFKHFGVPSCFNKRKSSAYKLAVVEGCLGMVCDVAYDTYQYYIWIMKEYGVQESWTKLRVNLPQNAQFFEPICQFGDEEVVFLMNGAKLVLNKLMERSSRNMVVSGVRPMDYFRIMTFCESLVSPSFRS</sequence>
<accession>A0ABD2YL23</accession>
<dbReference type="PROSITE" id="PS50181">
    <property type="entry name" value="FBOX"/>
    <property type="match status" value="1"/>
</dbReference>
<dbReference type="InterPro" id="IPR036047">
    <property type="entry name" value="F-box-like_dom_sf"/>
</dbReference>
<organism evidence="3 4">
    <name type="scientific">Cinchona calisaya</name>
    <dbReference type="NCBI Taxonomy" id="153742"/>
    <lineage>
        <taxon>Eukaryota</taxon>
        <taxon>Viridiplantae</taxon>
        <taxon>Streptophyta</taxon>
        <taxon>Embryophyta</taxon>
        <taxon>Tracheophyta</taxon>
        <taxon>Spermatophyta</taxon>
        <taxon>Magnoliopsida</taxon>
        <taxon>eudicotyledons</taxon>
        <taxon>Gunneridae</taxon>
        <taxon>Pentapetalae</taxon>
        <taxon>asterids</taxon>
        <taxon>lamiids</taxon>
        <taxon>Gentianales</taxon>
        <taxon>Rubiaceae</taxon>
        <taxon>Cinchonoideae</taxon>
        <taxon>Cinchoneae</taxon>
        <taxon>Cinchona</taxon>
    </lineage>
</organism>
<proteinExistence type="predicted"/>
<dbReference type="EMBL" id="JBJUIK010000013">
    <property type="protein sequence ID" value="KAL3508094.1"/>
    <property type="molecule type" value="Genomic_DNA"/>
</dbReference>
<evidence type="ECO:0000256" key="1">
    <source>
        <dbReference type="SAM" id="MobiDB-lite"/>
    </source>
</evidence>
<protein>
    <recommendedName>
        <fullName evidence="2">F-box domain-containing protein</fullName>
    </recommendedName>
</protein>
<evidence type="ECO:0000259" key="2">
    <source>
        <dbReference type="PROSITE" id="PS50181"/>
    </source>
</evidence>
<evidence type="ECO:0000313" key="3">
    <source>
        <dbReference type="EMBL" id="KAL3508094.1"/>
    </source>
</evidence>
<dbReference type="InterPro" id="IPR050796">
    <property type="entry name" value="SCF_F-box_component"/>
</dbReference>
<dbReference type="NCBIfam" id="TIGR01640">
    <property type="entry name" value="F_box_assoc_1"/>
    <property type="match status" value="1"/>
</dbReference>
<reference evidence="3 4" key="1">
    <citation type="submission" date="2024-11" db="EMBL/GenBank/DDBJ databases">
        <title>A near-complete genome assembly of Cinchona calisaya.</title>
        <authorList>
            <person name="Lian D.C."/>
            <person name="Zhao X.W."/>
            <person name="Wei L."/>
        </authorList>
    </citation>
    <scope>NUCLEOTIDE SEQUENCE [LARGE SCALE GENOMIC DNA]</scope>
    <source>
        <tissue evidence="3">Nenye</tissue>
    </source>
</reference>
<gene>
    <name evidence="3" type="ORF">ACH5RR_033476</name>
</gene>
<evidence type="ECO:0000313" key="4">
    <source>
        <dbReference type="Proteomes" id="UP001630127"/>
    </source>
</evidence>
<comment type="caution">
    <text evidence="3">The sequence shown here is derived from an EMBL/GenBank/DDBJ whole genome shotgun (WGS) entry which is preliminary data.</text>
</comment>
<dbReference type="SMART" id="SM00256">
    <property type="entry name" value="FBOX"/>
    <property type="match status" value="1"/>
</dbReference>
<dbReference type="PANTHER" id="PTHR31672">
    <property type="entry name" value="BNACNNG10540D PROTEIN"/>
    <property type="match status" value="1"/>
</dbReference>
<dbReference type="AlphaFoldDB" id="A0ABD2YL23"/>
<dbReference type="SUPFAM" id="SSF81383">
    <property type="entry name" value="F-box domain"/>
    <property type="match status" value="1"/>
</dbReference>
<dbReference type="InterPro" id="IPR001810">
    <property type="entry name" value="F-box_dom"/>
</dbReference>
<name>A0ABD2YL23_9GENT</name>